<evidence type="ECO:0008006" key="4">
    <source>
        <dbReference type="Google" id="ProtNLM"/>
    </source>
</evidence>
<reference evidence="2 3" key="1">
    <citation type="submission" date="2021-08" db="EMBL/GenBank/DDBJ databases">
        <title>Muricauda profundi sp. nov., a marine bacterium isolated from deep seawater of the Mariana Trench.</title>
        <authorList>
            <person name="Wei Y."/>
        </authorList>
    </citation>
    <scope>NUCLEOTIDE SEQUENCE [LARGE SCALE GENOMIC DNA]</scope>
    <source>
        <strain evidence="2 3">W52</strain>
    </source>
</reference>
<dbReference type="Proteomes" id="UP001196136">
    <property type="component" value="Unassembled WGS sequence"/>
</dbReference>
<dbReference type="EMBL" id="JAHZSV010000056">
    <property type="protein sequence ID" value="MBW8201941.1"/>
    <property type="molecule type" value="Genomic_DNA"/>
</dbReference>
<accession>A0ABS7EWN2</accession>
<sequence>MKENDTEMTAFEKWLEDTQDPRDYPDGFNPDLYDLQETTTVKTHGDDTDKFQRP</sequence>
<dbReference type="RefSeq" id="WP_220115219.1">
    <property type="nucleotide sequence ID" value="NZ_JAHZSV010000056.1"/>
</dbReference>
<feature type="compositionally biased region" description="Basic and acidic residues" evidence="1">
    <location>
        <begin position="13"/>
        <end position="25"/>
    </location>
</feature>
<name>A0ABS7EWN2_9FLAO</name>
<gene>
    <name evidence="2" type="ORF">K1F36_19120</name>
</gene>
<evidence type="ECO:0000313" key="2">
    <source>
        <dbReference type="EMBL" id="MBW8201941.1"/>
    </source>
</evidence>
<evidence type="ECO:0000256" key="1">
    <source>
        <dbReference type="SAM" id="MobiDB-lite"/>
    </source>
</evidence>
<keyword evidence="3" id="KW-1185">Reference proteome</keyword>
<feature type="region of interest" description="Disordered" evidence="1">
    <location>
        <begin position="1"/>
        <end position="54"/>
    </location>
</feature>
<organism evidence="2 3">
    <name type="scientific">Flagellimonas abyssi</name>
    <dbReference type="NCBI Taxonomy" id="2864871"/>
    <lineage>
        <taxon>Bacteria</taxon>
        <taxon>Pseudomonadati</taxon>
        <taxon>Bacteroidota</taxon>
        <taxon>Flavobacteriia</taxon>
        <taxon>Flavobacteriales</taxon>
        <taxon>Flavobacteriaceae</taxon>
        <taxon>Flagellimonas</taxon>
    </lineage>
</organism>
<proteinExistence type="predicted"/>
<comment type="caution">
    <text evidence="2">The sequence shown here is derived from an EMBL/GenBank/DDBJ whole genome shotgun (WGS) entry which is preliminary data.</text>
</comment>
<feature type="compositionally biased region" description="Basic and acidic residues" evidence="1">
    <location>
        <begin position="43"/>
        <end position="54"/>
    </location>
</feature>
<evidence type="ECO:0000313" key="3">
    <source>
        <dbReference type="Proteomes" id="UP001196136"/>
    </source>
</evidence>
<protein>
    <recommendedName>
        <fullName evidence="4">YozE SAM-like domain-containing protein</fullName>
    </recommendedName>
</protein>